<evidence type="ECO:0000256" key="2">
    <source>
        <dbReference type="ARBA" id="ARBA00022679"/>
    </source>
</evidence>
<protein>
    <submittedName>
        <fullName evidence="7">Carbohydrate kinase</fullName>
    </submittedName>
</protein>
<evidence type="ECO:0000259" key="5">
    <source>
        <dbReference type="Pfam" id="PF00370"/>
    </source>
</evidence>
<dbReference type="PIRSF" id="PIRSF000538">
    <property type="entry name" value="GlpK"/>
    <property type="match status" value="1"/>
</dbReference>
<evidence type="ECO:0000259" key="6">
    <source>
        <dbReference type="Pfam" id="PF02782"/>
    </source>
</evidence>
<dbReference type="GO" id="GO:0016773">
    <property type="term" value="F:phosphotransferase activity, alcohol group as acceptor"/>
    <property type="evidence" value="ECO:0007669"/>
    <property type="project" value="InterPro"/>
</dbReference>
<keyword evidence="3 4" id="KW-0418">Kinase</keyword>
<evidence type="ECO:0000256" key="3">
    <source>
        <dbReference type="ARBA" id="ARBA00022777"/>
    </source>
</evidence>
<dbReference type="PANTHER" id="PTHR43095">
    <property type="entry name" value="SUGAR KINASE"/>
    <property type="match status" value="1"/>
</dbReference>
<dbReference type="PANTHER" id="PTHR43095:SF3">
    <property type="entry name" value="L-XYLULOSE_3-KETO-L-GULONATE KINASE"/>
    <property type="match status" value="1"/>
</dbReference>
<dbReference type="InterPro" id="IPR018483">
    <property type="entry name" value="Carb_kinase_FGGY_CS"/>
</dbReference>
<evidence type="ECO:0000256" key="1">
    <source>
        <dbReference type="ARBA" id="ARBA00009156"/>
    </source>
</evidence>
<dbReference type="PROSITE" id="PS00445">
    <property type="entry name" value="FGGY_KINASES_2"/>
    <property type="match status" value="1"/>
</dbReference>
<feature type="domain" description="Carbohydrate kinase FGGY N-terminal" evidence="5">
    <location>
        <begin position="4"/>
        <end position="249"/>
    </location>
</feature>
<dbReference type="Proteomes" id="UP000287239">
    <property type="component" value="Unassembled WGS sequence"/>
</dbReference>
<comment type="caution">
    <text evidence="7">The sequence shown here is derived from an EMBL/GenBank/DDBJ whole genome shotgun (WGS) entry which is preliminary data.</text>
</comment>
<dbReference type="InterPro" id="IPR050406">
    <property type="entry name" value="FGGY_Carb_Kinase"/>
</dbReference>
<keyword evidence="2 4" id="KW-0808">Transferase</keyword>
<dbReference type="EMBL" id="NGJU01000011">
    <property type="protein sequence ID" value="RST95138.1"/>
    <property type="molecule type" value="Genomic_DNA"/>
</dbReference>
<name>A0A429ZN84_9ENTE</name>
<comment type="similarity">
    <text evidence="1 4">Belongs to the FGGY kinase family.</text>
</comment>
<dbReference type="GO" id="GO:0005975">
    <property type="term" value="P:carbohydrate metabolic process"/>
    <property type="evidence" value="ECO:0007669"/>
    <property type="project" value="InterPro"/>
</dbReference>
<dbReference type="InterPro" id="IPR018485">
    <property type="entry name" value="FGGY_C"/>
</dbReference>
<dbReference type="CDD" id="cd07802">
    <property type="entry name" value="ASKHA_NBD_FGGY_EcLyxK-like"/>
    <property type="match status" value="1"/>
</dbReference>
<organism evidence="7 8">
    <name type="scientific">Vagococcus salmoninarum</name>
    <dbReference type="NCBI Taxonomy" id="2739"/>
    <lineage>
        <taxon>Bacteria</taxon>
        <taxon>Bacillati</taxon>
        <taxon>Bacillota</taxon>
        <taxon>Bacilli</taxon>
        <taxon>Lactobacillales</taxon>
        <taxon>Enterococcaceae</taxon>
        <taxon>Vagococcus</taxon>
    </lineage>
</organism>
<dbReference type="GO" id="GO:0016301">
    <property type="term" value="F:kinase activity"/>
    <property type="evidence" value="ECO:0007669"/>
    <property type="project" value="UniProtKB-KW"/>
</dbReference>
<reference evidence="7 8" key="1">
    <citation type="submission" date="2017-05" db="EMBL/GenBank/DDBJ databases">
        <title>Vagococcus spp. assemblies.</title>
        <authorList>
            <person name="Gulvik C.A."/>
        </authorList>
    </citation>
    <scope>NUCLEOTIDE SEQUENCE [LARGE SCALE GENOMIC DNA]</scope>
    <source>
        <strain evidence="7 8">NCFB 2777</strain>
    </source>
</reference>
<dbReference type="InterPro" id="IPR018484">
    <property type="entry name" value="FGGY_N"/>
</dbReference>
<dbReference type="Gene3D" id="3.30.420.40">
    <property type="match status" value="2"/>
</dbReference>
<keyword evidence="8" id="KW-1185">Reference proteome</keyword>
<dbReference type="GeneID" id="98568329"/>
<sequence length="515" mass="56501">MKTYLLGIDNGGTVTKGALYQLDGSEVAVVSQKLPMLTPFPGHTERDSEELWQANLTVIRELLSQTGVSGEDIAALSITGHGNGVYLADKTGKPTYNGVISTDTRGKDYVAQWLQDGTFKRTLPKTYNSIWAGQPAPILRWLVNNEPEVIAKTDYVFMCKDYIKYRLTGSPCTEISDFSGGGMLNIAEKRIDRELLAEFGIEAIYDKLPPLTDPLTVNGYITAKVAKLTGLKIGTPVAGGTMDMHASAIATGSVQKDQLCITAGTWSINEFFDTKPVVSDDLFMCAIAPENNYLIAEGSPTSASNLEWFLSEVLKDIDTKGQNLYDLANQLVESAPYDASNLIFLPFLFGTNVDANAKSAFVGISAWHTRKHLLRAIYEGVVFSHRHHIDKLLSQGAGFKRARIAGGVVNSPIWIQLFADILQVPIEVTKTKELGAMGAAIVAGVSVELFSSIQEATDQMVNVVEIYQPDINKKRIYDTKYHLYRNLIGKLQPIWKAFDTVSIAQKTDESESVVL</sequence>
<dbReference type="RefSeq" id="WP_126779928.1">
    <property type="nucleotide sequence ID" value="NZ_CP177121.1"/>
</dbReference>
<dbReference type="Pfam" id="PF02782">
    <property type="entry name" value="FGGY_C"/>
    <property type="match status" value="1"/>
</dbReference>
<dbReference type="InterPro" id="IPR043129">
    <property type="entry name" value="ATPase_NBD"/>
</dbReference>
<dbReference type="AlphaFoldDB" id="A0A429ZN84"/>
<dbReference type="SUPFAM" id="SSF53067">
    <property type="entry name" value="Actin-like ATPase domain"/>
    <property type="match status" value="2"/>
</dbReference>
<feature type="domain" description="Carbohydrate kinase FGGY C-terminal" evidence="6">
    <location>
        <begin position="260"/>
        <end position="446"/>
    </location>
</feature>
<accession>A0A429ZN84</accession>
<dbReference type="OrthoDB" id="9805576at2"/>
<gene>
    <name evidence="7" type="ORF">CBF35_08105</name>
</gene>
<dbReference type="Pfam" id="PF00370">
    <property type="entry name" value="FGGY_N"/>
    <property type="match status" value="1"/>
</dbReference>
<evidence type="ECO:0000313" key="7">
    <source>
        <dbReference type="EMBL" id="RST95138.1"/>
    </source>
</evidence>
<dbReference type="InterPro" id="IPR000577">
    <property type="entry name" value="Carb_kinase_FGGY"/>
</dbReference>
<proteinExistence type="inferred from homology"/>
<evidence type="ECO:0000256" key="4">
    <source>
        <dbReference type="RuleBase" id="RU003733"/>
    </source>
</evidence>
<evidence type="ECO:0000313" key="8">
    <source>
        <dbReference type="Proteomes" id="UP000287239"/>
    </source>
</evidence>